<dbReference type="EMBL" id="CP127294">
    <property type="protein sequence ID" value="WIX75610.1"/>
    <property type="molecule type" value="Genomic_DNA"/>
</dbReference>
<evidence type="ECO:0000256" key="1">
    <source>
        <dbReference type="ARBA" id="ARBA00023122"/>
    </source>
</evidence>
<protein>
    <submittedName>
        <fullName evidence="5">CBS domain-containing protein</fullName>
    </submittedName>
</protein>
<dbReference type="KEGG" id="acab:QRX50_29410"/>
<dbReference type="PANTHER" id="PTHR43080:SF2">
    <property type="entry name" value="CBS DOMAIN-CONTAINING PROTEIN"/>
    <property type="match status" value="1"/>
</dbReference>
<dbReference type="PROSITE" id="PS51371">
    <property type="entry name" value="CBS"/>
    <property type="match status" value="1"/>
</dbReference>
<organism evidence="5 6">
    <name type="scientific">Amycolatopsis carbonis</name>
    <dbReference type="NCBI Taxonomy" id="715471"/>
    <lineage>
        <taxon>Bacteria</taxon>
        <taxon>Bacillati</taxon>
        <taxon>Actinomycetota</taxon>
        <taxon>Actinomycetes</taxon>
        <taxon>Pseudonocardiales</taxon>
        <taxon>Pseudonocardiaceae</taxon>
        <taxon>Amycolatopsis</taxon>
    </lineage>
</organism>
<evidence type="ECO:0000259" key="4">
    <source>
        <dbReference type="PROSITE" id="PS51371"/>
    </source>
</evidence>
<dbReference type="Gene3D" id="3.10.580.10">
    <property type="entry name" value="CBS-domain"/>
    <property type="match status" value="1"/>
</dbReference>
<reference evidence="5 6" key="1">
    <citation type="submission" date="2023-06" db="EMBL/GenBank/DDBJ databases">
        <authorList>
            <person name="Oyuntsetseg B."/>
            <person name="Kim S.B."/>
        </authorList>
    </citation>
    <scope>NUCLEOTIDE SEQUENCE [LARGE SCALE GENOMIC DNA]</scope>
    <source>
        <strain evidence="5 6">2-15</strain>
    </source>
</reference>
<evidence type="ECO:0000256" key="3">
    <source>
        <dbReference type="SAM" id="MobiDB-lite"/>
    </source>
</evidence>
<evidence type="ECO:0000313" key="6">
    <source>
        <dbReference type="Proteomes" id="UP001236014"/>
    </source>
</evidence>
<accession>A0A9Y2MP50</accession>
<sequence>MRARDIMSRPVVRVGPATSVREAIALLTGHGIAALPVVDDNNRVLGLFTESDALSGVLTGEPVGPGLLVESVMTKPVEVVGLDTEVSDIAVGMLVDRLRSVPVVHEAAGGRGRGTHRVRLSSGTGRASVNGATGG</sequence>
<dbReference type="AlphaFoldDB" id="A0A9Y2MP50"/>
<dbReference type="Proteomes" id="UP001236014">
    <property type="component" value="Chromosome"/>
</dbReference>
<dbReference type="SMART" id="SM00116">
    <property type="entry name" value="CBS"/>
    <property type="match status" value="1"/>
</dbReference>
<gene>
    <name evidence="5" type="ORF">QRX50_29410</name>
</gene>
<dbReference type="Pfam" id="PF00571">
    <property type="entry name" value="CBS"/>
    <property type="match status" value="2"/>
</dbReference>
<evidence type="ECO:0000256" key="2">
    <source>
        <dbReference type="PROSITE-ProRule" id="PRU00703"/>
    </source>
</evidence>
<name>A0A9Y2MP50_9PSEU</name>
<feature type="region of interest" description="Disordered" evidence="3">
    <location>
        <begin position="108"/>
        <end position="135"/>
    </location>
</feature>
<keyword evidence="1 2" id="KW-0129">CBS domain</keyword>
<evidence type="ECO:0000313" key="5">
    <source>
        <dbReference type="EMBL" id="WIX75610.1"/>
    </source>
</evidence>
<dbReference type="InterPro" id="IPR000644">
    <property type="entry name" value="CBS_dom"/>
</dbReference>
<keyword evidence="6" id="KW-1185">Reference proteome</keyword>
<dbReference type="PANTHER" id="PTHR43080">
    <property type="entry name" value="CBS DOMAIN-CONTAINING PROTEIN CBSX3, MITOCHONDRIAL"/>
    <property type="match status" value="1"/>
</dbReference>
<dbReference type="InterPro" id="IPR046342">
    <property type="entry name" value="CBS_dom_sf"/>
</dbReference>
<dbReference type="RefSeq" id="WP_285966375.1">
    <property type="nucleotide sequence ID" value="NZ_CP127294.1"/>
</dbReference>
<feature type="compositionally biased region" description="Polar residues" evidence="3">
    <location>
        <begin position="121"/>
        <end position="135"/>
    </location>
</feature>
<dbReference type="SUPFAM" id="SSF54631">
    <property type="entry name" value="CBS-domain pair"/>
    <property type="match status" value="1"/>
</dbReference>
<feature type="domain" description="CBS" evidence="4">
    <location>
        <begin position="7"/>
        <end position="63"/>
    </location>
</feature>
<proteinExistence type="predicted"/>
<dbReference type="InterPro" id="IPR051257">
    <property type="entry name" value="Diverse_CBS-Domain"/>
</dbReference>